<sequence length="430" mass="47531">MSGPNVTPVPINGVFRSSDAAGMQAGNNFSQVNSFRISAVIDRLSLHLSGSYVDDKFEFSNLCLSLSRGIDYAIVNGEVPVRVTDLPPLLKQLCLRKKDSYLAASVVVLMISVKNACETGWFAEADSKELMGLAAELLGSDCGFNVGLRCSDSVISTIMSRFYPRIKMHHMLAYREVKPGYDAYLIDFLIGKDMKFPNERTINVFVVQTDNIETSSCLITPPNVNFFVNGVGVEKRTNTFLDPGPQIPTAVTQFLRYGSNVLQAIGEFNGNYIIVVGVMTAASNPGSNCLKEYELSAPAFVDSDSEIIEGPSRVSINCPISFKRIKTPVKGHLCKHFQCFDYDNYVDINSRRPSWRCPHCNQSVCFTDIRVDQKIVFILKEVDTSASEIIVSSDGSWTAVSKTDESIRDPENKILDKGDDGKQQPMMDLT</sequence>
<dbReference type="Pfam" id="PF02891">
    <property type="entry name" value="zf-MIZ"/>
    <property type="match status" value="1"/>
</dbReference>
<keyword evidence="2 4" id="KW-0863">Zinc-finger</keyword>
<dbReference type="PROSITE" id="PS51044">
    <property type="entry name" value="ZF_SP_RING"/>
    <property type="match status" value="1"/>
</dbReference>
<evidence type="ECO:0000313" key="7">
    <source>
        <dbReference type="EMBL" id="EPS66165.1"/>
    </source>
</evidence>
<protein>
    <recommendedName>
        <fullName evidence="6">SP-RING-type domain-containing protein</fullName>
    </recommendedName>
</protein>
<evidence type="ECO:0000313" key="8">
    <source>
        <dbReference type="Proteomes" id="UP000015453"/>
    </source>
</evidence>
<keyword evidence="1" id="KW-0479">Metal-binding</keyword>
<evidence type="ECO:0000256" key="3">
    <source>
        <dbReference type="ARBA" id="ARBA00022833"/>
    </source>
</evidence>
<dbReference type="CDD" id="cd16650">
    <property type="entry name" value="SP-RING_PIAS-like"/>
    <property type="match status" value="1"/>
</dbReference>
<gene>
    <name evidence="7" type="ORF">M569_08612</name>
</gene>
<name>S8CH25_9LAMI</name>
<evidence type="ECO:0000256" key="2">
    <source>
        <dbReference type="ARBA" id="ARBA00022771"/>
    </source>
</evidence>
<feature type="compositionally biased region" description="Basic and acidic residues" evidence="5">
    <location>
        <begin position="402"/>
        <end position="422"/>
    </location>
</feature>
<dbReference type="EMBL" id="AUSU01003827">
    <property type="protein sequence ID" value="EPS66165.1"/>
    <property type="molecule type" value="Genomic_DNA"/>
</dbReference>
<comment type="caution">
    <text evidence="7">The sequence shown here is derived from an EMBL/GenBank/DDBJ whole genome shotgun (WGS) entry which is preliminary data.</text>
</comment>
<dbReference type="PANTHER" id="PTHR10782">
    <property type="entry name" value="ZINC FINGER MIZ DOMAIN-CONTAINING PROTEIN"/>
    <property type="match status" value="1"/>
</dbReference>
<keyword evidence="8" id="KW-1185">Reference proteome</keyword>
<organism evidence="7 8">
    <name type="scientific">Genlisea aurea</name>
    <dbReference type="NCBI Taxonomy" id="192259"/>
    <lineage>
        <taxon>Eukaryota</taxon>
        <taxon>Viridiplantae</taxon>
        <taxon>Streptophyta</taxon>
        <taxon>Embryophyta</taxon>
        <taxon>Tracheophyta</taxon>
        <taxon>Spermatophyta</taxon>
        <taxon>Magnoliopsida</taxon>
        <taxon>eudicotyledons</taxon>
        <taxon>Gunneridae</taxon>
        <taxon>Pentapetalae</taxon>
        <taxon>asterids</taxon>
        <taxon>lamiids</taxon>
        <taxon>Lamiales</taxon>
        <taxon>Lentibulariaceae</taxon>
        <taxon>Genlisea</taxon>
    </lineage>
</organism>
<evidence type="ECO:0000256" key="4">
    <source>
        <dbReference type="PROSITE-ProRule" id="PRU00452"/>
    </source>
</evidence>
<proteinExistence type="predicted"/>
<feature type="region of interest" description="Disordered" evidence="5">
    <location>
        <begin position="401"/>
        <end position="430"/>
    </location>
</feature>
<dbReference type="Proteomes" id="UP000015453">
    <property type="component" value="Unassembled WGS sequence"/>
</dbReference>
<evidence type="ECO:0000256" key="1">
    <source>
        <dbReference type="ARBA" id="ARBA00022723"/>
    </source>
</evidence>
<dbReference type="Gene3D" id="3.30.40.10">
    <property type="entry name" value="Zinc/RING finger domain, C3HC4 (zinc finger)"/>
    <property type="match status" value="1"/>
</dbReference>
<dbReference type="InterPro" id="IPR004181">
    <property type="entry name" value="Znf_MIZ"/>
</dbReference>
<dbReference type="GO" id="GO:0061665">
    <property type="term" value="F:SUMO ligase activity"/>
    <property type="evidence" value="ECO:0007669"/>
    <property type="project" value="TreeGrafter"/>
</dbReference>
<evidence type="ECO:0000259" key="6">
    <source>
        <dbReference type="PROSITE" id="PS51044"/>
    </source>
</evidence>
<dbReference type="GO" id="GO:0008270">
    <property type="term" value="F:zinc ion binding"/>
    <property type="evidence" value="ECO:0007669"/>
    <property type="project" value="UniProtKB-KW"/>
</dbReference>
<dbReference type="InterPro" id="IPR013083">
    <property type="entry name" value="Znf_RING/FYVE/PHD"/>
</dbReference>
<dbReference type="GO" id="GO:0016925">
    <property type="term" value="P:protein sumoylation"/>
    <property type="evidence" value="ECO:0007669"/>
    <property type="project" value="TreeGrafter"/>
</dbReference>
<dbReference type="OrthoDB" id="10263264at2759"/>
<dbReference type="PANTHER" id="PTHR10782:SF4">
    <property type="entry name" value="TONALLI, ISOFORM E"/>
    <property type="match status" value="1"/>
</dbReference>
<feature type="non-terminal residue" evidence="7">
    <location>
        <position position="430"/>
    </location>
</feature>
<feature type="domain" description="SP-RING-type" evidence="6">
    <location>
        <begin position="303"/>
        <end position="384"/>
    </location>
</feature>
<reference evidence="7 8" key="1">
    <citation type="journal article" date="2013" name="BMC Genomics">
        <title>The miniature genome of a carnivorous plant Genlisea aurea contains a low number of genes and short non-coding sequences.</title>
        <authorList>
            <person name="Leushkin E.V."/>
            <person name="Sutormin R.A."/>
            <person name="Nabieva E.R."/>
            <person name="Penin A.A."/>
            <person name="Kondrashov A.S."/>
            <person name="Logacheva M.D."/>
        </authorList>
    </citation>
    <scope>NUCLEOTIDE SEQUENCE [LARGE SCALE GENOMIC DNA]</scope>
</reference>
<dbReference type="GO" id="GO:0000785">
    <property type="term" value="C:chromatin"/>
    <property type="evidence" value="ECO:0007669"/>
    <property type="project" value="TreeGrafter"/>
</dbReference>
<dbReference type="AlphaFoldDB" id="S8CH25"/>
<accession>S8CH25</accession>
<keyword evidence="3" id="KW-0862">Zinc</keyword>
<evidence type="ECO:0000256" key="5">
    <source>
        <dbReference type="SAM" id="MobiDB-lite"/>
    </source>
</evidence>